<keyword evidence="2" id="KW-1185">Reference proteome</keyword>
<dbReference type="OrthoDB" id="1074925at2759"/>
<sequence length="794" mass="90531">MSSKLLTEIKSTFQQGLTPRNIIKSLVSLLKHIQNNTISPQQTEQIAFFLLRSFSLNNNFVNQLVYVCLNLLLPFDNSFVAINIIDKKEELGLRLLVKIVPEEMVGDFMKYVMECKDVDLGMLCLLRLHRDMVLKEMAKELGDERKPTCDQVRKASNSLITYFGKLKTEFMRYHKVDTSKTVQHYHAILFESIEKPFSSFYRDGYDQRYTVIGRGMAGAQQARTTNNLRDHLNVKISGEICFTEALRKVSYMKDPVPFLSQAITNAGILLNSNDIVIRMSTLRSLDALSQNYARKVAVLNPSLIKINDDHSLRILLRTGDSNTIERIANTDLTQYDDEKALLIVKAFGTIAQKNGKEEEMARFLKPLMFKRSSLEMKKEIVRMYGELLGEHMLDDECYINYEEDDESATATDAPGIEVKGKNGDGENVDHSPIKSALNKSFIMDVLVEYLEDSQYSIITNDILGLIKDKKYLVAVYNRLILENEIVRNNAMACVNRLTGKGLFEENEDDLLNYYFMNRKNADVSKYVSNKKKESIFIKETRPVVLLNKEMKVVLVKRVFKCFIYVILKMENTAKDLDIAEGKMLMGVEEGKDQYWDEKAFCKSAHYDDEYTKGDFQFVDCCTRLDEKQGEGVSKTTTVLFGIKAGFSTTVVLKRPLVINTECSAVCFYDLMDPATEEFENETRELRPFNVNYLDTIKPCSHGKTPSHNKKTSFALENRSLSVAKEEVLDIFNLQVVDQVYTDDVVQLILEGITMDSVYVRIEVKLEGMGSDVGVFLKVLASSVEVIDKILGVLQ</sequence>
<dbReference type="AlphaFoldDB" id="L2GV48"/>
<reference evidence="2" key="1">
    <citation type="submission" date="2011-03" db="EMBL/GenBank/DDBJ databases">
        <title>The genome sequence of Vavraia culicis strain floridensis.</title>
        <authorList>
            <consortium name="The Broad Institute Genome Sequencing Platform"/>
            <person name="Cuomo C."/>
            <person name="Becnel J."/>
            <person name="Sanscrainte N."/>
            <person name="Young S.K."/>
            <person name="Zeng Q."/>
            <person name="Gargeya S."/>
            <person name="Fitzgerald M."/>
            <person name="Haas B."/>
            <person name="Abouelleil A."/>
            <person name="Alvarado L."/>
            <person name="Arachchi H.M."/>
            <person name="Berlin A."/>
            <person name="Chapman S.B."/>
            <person name="Gearin G."/>
            <person name="Goldberg J."/>
            <person name="Griggs A."/>
            <person name="Gujja S."/>
            <person name="Hansen M."/>
            <person name="Heiman D."/>
            <person name="Howarth C."/>
            <person name="Larimer J."/>
            <person name="Lui A."/>
            <person name="MacDonald P.J.P."/>
            <person name="McCowen C."/>
            <person name="Montmayeur A."/>
            <person name="Murphy C."/>
            <person name="Neiman D."/>
            <person name="Pearson M."/>
            <person name="Priest M."/>
            <person name="Roberts A."/>
            <person name="Saif S."/>
            <person name="Shea T."/>
            <person name="Sisk P."/>
            <person name="Stolte C."/>
            <person name="Sykes S."/>
            <person name="Wortman J."/>
            <person name="Nusbaum C."/>
            <person name="Birren B."/>
        </authorList>
    </citation>
    <scope>NUCLEOTIDE SEQUENCE [LARGE SCALE GENOMIC DNA]</scope>
    <source>
        <strain evidence="2">floridensis</strain>
    </source>
</reference>
<dbReference type="InterPro" id="IPR016024">
    <property type="entry name" value="ARM-type_fold"/>
</dbReference>
<dbReference type="VEuPathDB" id="MicrosporidiaDB:VCUG_01367"/>
<proteinExistence type="predicted"/>
<name>L2GV48_VAVCU</name>
<dbReference type="GeneID" id="19879246"/>
<evidence type="ECO:0000313" key="2">
    <source>
        <dbReference type="Proteomes" id="UP000011081"/>
    </source>
</evidence>
<gene>
    <name evidence="1" type="ORF">VCUG_01367</name>
</gene>
<dbReference type="STRING" id="948595.L2GV48"/>
<dbReference type="EMBL" id="GL877423">
    <property type="protein sequence ID" value="ELA47178.1"/>
    <property type="molecule type" value="Genomic_DNA"/>
</dbReference>
<dbReference type="Proteomes" id="UP000011081">
    <property type="component" value="Unassembled WGS sequence"/>
</dbReference>
<accession>L2GV48</accession>
<dbReference type="OMA" id="DDECYIN"/>
<organism evidence="1 2">
    <name type="scientific">Vavraia culicis (isolate floridensis)</name>
    <name type="common">Microsporidian parasite</name>
    <dbReference type="NCBI Taxonomy" id="948595"/>
    <lineage>
        <taxon>Eukaryota</taxon>
        <taxon>Fungi</taxon>
        <taxon>Fungi incertae sedis</taxon>
        <taxon>Microsporidia</taxon>
        <taxon>Pleistophoridae</taxon>
        <taxon>Vavraia</taxon>
    </lineage>
</organism>
<evidence type="ECO:0000313" key="1">
    <source>
        <dbReference type="EMBL" id="ELA47178.1"/>
    </source>
</evidence>
<dbReference type="HOGENOM" id="CLU_021042_0_0_1"/>
<dbReference type="RefSeq" id="XP_008074385.1">
    <property type="nucleotide sequence ID" value="XM_008076194.1"/>
</dbReference>
<dbReference type="SUPFAM" id="SSF48371">
    <property type="entry name" value="ARM repeat"/>
    <property type="match status" value="1"/>
</dbReference>
<protein>
    <submittedName>
        <fullName evidence="1">Uncharacterized protein</fullName>
    </submittedName>
</protein>
<dbReference type="InParanoid" id="L2GV48"/>